<evidence type="ECO:0000256" key="1">
    <source>
        <dbReference type="SAM" id="SignalP"/>
    </source>
</evidence>
<protein>
    <recommendedName>
        <fullName evidence="4">CUB domain-containing protein</fullName>
    </recommendedName>
</protein>
<dbReference type="Proteomes" id="UP001150217">
    <property type="component" value="Unassembled WGS sequence"/>
</dbReference>
<organism evidence="2 3">
    <name type="scientific">Lentinula lateritia</name>
    <dbReference type="NCBI Taxonomy" id="40482"/>
    <lineage>
        <taxon>Eukaryota</taxon>
        <taxon>Fungi</taxon>
        <taxon>Dikarya</taxon>
        <taxon>Basidiomycota</taxon>
        <taxon>Agaricomycotina</taxon>
        <taxon>Agaricomycetes</taxon>
        <taxon>Agaricomycetidae</taxon>
        <taxon>Agaricales</taxon>
        <taxon>Marasmiineae</taxon>
        <taxon>Omphalotaceae</taxon>
        <taxon>Lentinula</taxon>
    </lineage>
</organism>
<name>A0ABQ8V2H7_9AGAR</name>
<dbReference type="EMBL" id="JANVFT010000090">
    <property type="protein sequence ID" value="KAJ4470756.1"/>
    <property type="molecule type" value="Genomic_DNA"/>
</dbReference>
<evidence type="ECO:0000313" key="3">
    <source>
        <dbReference type="Proteomes" id="UP001150217"/>
    </source>
</evidence>
<proteinExistence type="predicted"/>
<gene>
    <name evidence="2" type="ORF">C8R41DRAFT_613675</name>
</gene>
<keyword evidence="1" id="KW-0732">Signal</keyword>
<accession>A0ABQ8V2H7</accession>
<feature type="signal peptide" evidence="1">
    <location>
        <begin position="1"/>
        <end position="23"/>
    </location>
</feature>
<keyword evidence="3" id="KW-1185">Reference proteome</keyword>
<sequence>MRSAVIAITLLLHLSCHFQSVVGFPINLWSPKNPGSAQDMNVYVPVYAPPPALSMEHESKKFKIQIYSDKSCKTYSGTFEGEIENGQEENMDTPKGKCLWFVLPFPSGCKLHLERKTGQIQQFGREYSAGTMLRGSFERIGIECD</sequence>
<feature type="chain" id="PRO_5045985900" description="CUB domain-containing protein" evidence="1">
    <location>
        <begin position="24"/>
        <end position="145"/>
    </location>
</feature>
<evidence type="ECO:0000313" key="2">
    <source>
        <dbReference type="EMBL" id="KAJ4470756.1"/>
    </source>
</evidence>
<comment type="caution">
    <text evidence="2">The sequence shown here is derived from an EMBL/GenBank/DDBJ whole genome shotgun (WGS) entry which is preliminary data.</text>
</comment>
<evidence type="ECO:0008006" key="4">
    <source>
        <dbReference type="Google" id="ProtNLM"/>
    </source>
</evidence>
<reference evidence="2" key="1">
    <citation type="submission" date="2022-08" db="EMBL/GenBank/DDBJ databases">
        <title>A Global Phylogenomic Analysis of the Shiitake Genus Lentinula.</title>
        <authorList>
            <consortium name="DOE Joint Genome Institute"/>
            <person name="Sierra-Patev S."/>
            <person name="Min B."/>
            <person name="Naranjo-Ortiz M."/>
            <person name="Looney B."/>
            <person name="Konkel Z."/>
            <person name="Slot J.C."/>
            <person name="Sakamoto Y."/>
            <person name="Steenwyk J.L."/>
            <person name="Rokas A."/>
            <person name="Carro J."/>
            <person name="Camarero S."/>
            <person name="Ferreira P."/>
            <person name="Molpeceres G."/>
            <person name="Ruiz-Duenas F.J."/>
            <person name="Serrano A."/>
            <person name="Henrissat B."/>
            <person name="Drula E."/>
            <person name="Hughes K.W."/>
            <person name="Mata J.L."/>
            <person name="Ishikawa N.K."/>
            <person name="Vargas-Isla R."/>
            <person name="Ushijima S."/>
            <person name="Smith C.A."/>
            <person name="Ahrendt S."/>
            <person name="Andreopoulos W."/>
            <person name="He G."/>
            <person name="Labutti K."/>
            <person name="Lipzen A."/>
            <person name="Ng V."/>
            <person name="Riley R."/>
            <person name="Sandor L."/>
            <person name="Barry K."/>
            <person name="Martinez A.T."/>
            <person name="Xiao Y."/>
            <person name="Gibbons J.G."/>
            <person name="Terashima K."/>
            <person name="Grigoriev I.V."/>
            <person name="Hibbett D.S."/>
        </authorList>
    </citation>
    <scope>NUCLEOTIDE SEQUENCE</scope>
    <source>
        <strain evidence="2">RHP3577 ss4</strain>
    </source>
</reference>